<evidence type="ECO:0000259" key="1">
    <source>
        <dbReference type="Pfam" id="PF16243"/>
    </source>
</evidence>
<protein>
    <recommendedName>
        <fullName evidence="1">Sm-like domain-containing protein</fullName>
    </recommendedName>
</protein>
<organism evidence="2 3">
    <name type="scientific">Synechococcus phage S-H35</name>
    <dbReference type="NCBI Taxonomy" id="1983572"/>
    <lineage>
        <taxon>Viruses</taxon>
        <taxon>Duplodnaviria</taxon>
        <taxon>Heunggongvirae</taxon>
        <taxon>Uroviricota</taxon>
        <taxon>Caudoviricetes</taxon>
        <taxon>Pantevenvirales</taxon>
        <taxon>Kyanoviridae</taxon>
        <taxon>Shandvirus</taxon>
        <taxon>Shandvirus sh35</taxon>
    </lineage>
</organism>
<dbReference type="RefSeq" id="YP_010090427.1">
    <property type="nucleotide sequence ID" value="NC_055719.1"/>
</dbReference>
<feature type="domain" description="Sm-like" evidence="1">
    <location>
        <begin position="14"/>
        <end position="98"/>
    </location>
</feature>
<evidence type="ECO:0000313" key="3">
    <source>
        <dbReference type="Proteomes" id="UP000225351"/>
    </source>
</evidence>
<dbReference type="Gene3D" id="2.30.30.100">
    <property type="match status" value="1"/>
</dbReference>
<proteinExistence type="predicted"/>
<sequence>MINYAKHDEEFYGIFKLVNGEEVCGRAVITEDQGESIIFLTNPVTIEIFTKETEDGRVARGMGFAHWMQLSDEDFFIVREKDVISLASMSKEYIFMYEAYVNGEQVVKPTDRKKVAPQKEMGYLGSIDDARKIFEKIYKNPNQP</sequence>
<accession>A0A1Z1LWJ9</accession>
<dbReference type="Proteomes" id="UP000225351">
    <property type="component" value="Segment"/>
</dbReference>
<name>A0A1Z1LWJ9_9CAUD</name>
<dbReference type="KEGG" id="vg:65107899"/>
<keyword evidence="3" id="KW-1185">Reference proteome</keyword>
<evidence type="ECO:0000313" key="2">
    <source>
        <dbReference type="EMBL" id="ARW57040.1"/>
    </source>
</evidence>
<dbReference type="Pfam" id="PF16243">
    <property type="entry name" value="Sm_like"/>
    <property type="match status" value="1"/>
</dbReference>
<dbReference type="InterPro" id="IPR032600">
    <property type="entry name" value="Sm-like_dom"/>
</dbReference>
<reference evidence="2 3" key="1">
    <citation type="submission" date="2017-04" db="EMBL/GenBank/DDBJ databases">
        <title>Isolation and Genetic Analysis of a Novel Cyanophage S-H35 from the Bohai Sea.</title>
        <authorList>
            <person name="Xu X."/>
        </authorList>
    </citation>
    <scope>NUCLEOTIDE SEQUENCE [LARGE SCALE GENOMIC DNA]</scope>
</reference>
<dbReference type="EMBL" id="KY945241">
    <property type="protein sequence ID" value="ARW57040.1"/>
    <property type="molecule type" value="Genomic_RNA"/>
</dbReference>
<dbReference type="GeneID" id="65107899"/>